<reference evidence="6 7" key="1">
    <citation type="submission" date="2018-07" db="EMBL/GenBank/DDBJ databases">
        <title>Genome assembly of strain KB82.</title>
        <authorList>
            <person name="Kukolya J."/>
            <person name="Horvath B."/>
            <person name="Nagy I."/>
            <person name="Toth A."/>
        </authorList>
    </citation>
    <scope>NUCLEOTIDE SEQUENCE [LARGE SCALE GENOMIC DNA]</scope>
    <source>
        <strain evidence="6 7">Kb82</strain>
    </source>
</reference>
<keyword evidence="4" id="KW-0676">Redox-active center</keyword>
<evidence type="ECO:0000256" key="3">
    <source>
        <dbReference type="ARBA" id="ARBA00023157"/>
    </source>
</evidence>
<dbReference type="PANTHER" id="PTHR42852">
    <property type="entry name" value="THIOL:DISULFIDE INTERCHANGE PROTEIN DSBE"/>
    <property type="match status" value="1"/>
</dbReference>
<dbReference type="PANTHER" id="PTHR42852:SF6">
    <property type="entry name" value="THIOL:DISULFIDE INTERCHANGE PROTEIN DSBE"/>
    <property type="match status" value="1"/>
</dbReference>
<protein>
    <submittedName>
        <fullName evidence="6">TlpA family protein disulfide reductase</fullName>
    </submittedName>
</protein>
<evidence type="ECO:0000313" key="7">
    <source>
        <dbReference type="Proteomes" id="UP000640614"/>
    </source>
</evidence>
<accession>A0ABR9TIB1</accession>
<dbReference type="PROSITE" id="PS51257">
    <property type="entry name" value="PROKAR_LIPOPROTEIN"/>
    <property type="match status" value="1"/>
</dbReference>
<dbReference type="SUPFAM" id="SSF52833">
    <property type="entry name" value="Thioredoxin-like"/>
    <property type="match status" value="1"/>
</dbReference>
<organism evidence="6 7">
    <name type="scientific">Flavobacterium hungaricum</name>
    <dbReference type="NCBI Taxonomy" id="2082725"/>
    <lineage>
        <taxon>Bacteria</taxon>
        <taxon>Pseudomonadati</taxon>
        <taxon>Bacteroidota</taxon>
        <taxon>Flavobacteriia</taxon>
        <taxon>Flavobacteriales</taxon>
        <taxon>Flavobacteriaceae</taxon>
        <taxon>Flavobacterium</taxon>
    </lineage>
</organism>
<dbReference type="InterPro" id="IPR050553">
    <property type="entry name" value="Thioredoxin_ResA/DsbE_sf"/>
</dbReference>
<sequence>MNKYFIIVLVIFNFLLSCSRNEGEVKFTTNISNNISDSLVITGADNFRKVISLDKKGNCNVKFNVTKGFYDLLYANKYVHLYLKPNAEINLAFDANDISNTIIYEGKGIDESKCMAKYLLKNEKIKERALKTESSNFTLFIEDEKKVALEYINKGDYDSDFKDAMIKSLEAFYAEVLRDYEEGAELREVNNKSPKEFEYENYKGGKTKLSDFKGKYVYITFWTLWNDKYLEEFKYIRAITDKYKDKNVVFVNISIEEQHERDSWRKYIEEKKLDGIQLISDRGFKSDFITKCNIKDVPVHILIDPKGYILSIDAWDPSSLSLQSQFETLLK</sequence>
<name>A0ABR9TIB1_9FLAO</name>
<evidence type="ECO:0000256" key="4">
    <source>
        <dbReference type="ARBA" id="ARBA00023284"/>
    </source>
</evidence>
<comment type="subcellular location">
    <subcellularLocation>
        <location evidence="1">Cell envelope</location>
    </subcellularLocation>
</comment>
<evidence type="ECO:0000256" key="2">
    <source>
        <dbReference type="ARBA" id="ARBA00022748"/>
    </source>
</evidence>
<keyword evidence="2" id="KW-0201">Cytochrome c-type biogenesis</keyword>
<dbReference type="InterPro" id="IPR000866">
    <property type="entry name" value="AhpC/TSA"/>
</dbReference>
<dbReference type="Pfam" id="PF00578">
    <property type="entry name" value="AhpC-TSA"/>
    <property type="match status" value="1"/>
</dbReference>
<gene>
    <name evidence="6" type="ORF">C4F50_09010</name>
</gene>
<evidence type="ECO:0000313" key="6">
    <source>
        <dbReference type="EMBL" id="MBE8725085.1"/>
    </source>
</evidence>
<keyword evidence="3" id="KW-1015">Disulfide bond</keyword>
<proteinExistence type="predicted"/>
<dbReference type="Proteomes" id="UP000640614">
    <property type="component" value="Unassembled WGS sequence"/>
</dbReference>
<dbReference type="EMBL" id="PRDM01000002">
    <property type="protein sequence ID" value="MBE8725085.1"/>
    <property type="molecule type" value="Genomic_DNA"/>
</dbReference>
<keyword evidence="7" id="KW-1185">Reference proteome</keyword>
<dbReference type="Gene3D" id="3.40.30.10">
    <property type="entry name" value="Glutaredoxin"/>
    <property type="match status" value="1"/>
</dbReference>
<evidence type="ECO:0000256" key="1">
    <source>
        <dbReference type="ARBA" id="ARBA00004196"/>
    </source>
</evidence>
<comment type="caution">
    <text evidence="6">The sequence shown here is derived from an EMBL/GenBank/DDBJ whole genome shotgun (WGS) entry which is preliminary data.</text>
</comment>
<dbReference type="RefSeq" id="WP_193846091.1">
    <property type="nucleotide sequence ID" value="NZ_PRDM01000002.1"/>
</dbReference>
<dbReference type="CDD" id="cd02966">
    <property type="entry name" value="TlpA_like_family"/>
    <property type="match status" value="1"/>
</dbReference>
<dbReference type="InterPro" id="IPR036249">
    <property type="entry name" value="Thioredoxin-like_sf"/>
</dbReference>
<feature type="domain" description="Alkyl hydroperoxide reductase subunit C/ Thiol specific antioxidant" evidence="5">
    <location>
        <begin position="195"/>
        <end position="309"/>
    </location>
</feature>
<evidence type="ECO:0000259" key="5">
    <source>
        <dbReference type="Pfam" id="PF00578"/>
    </source>
</evidence>